<evidence type="ECO:0000313" key="16">
    <source>
        <dbReference type="EMBL" id="OPG89088.1"/>
    </source>
</evidence>
<dbReference type="EMBL" id="WJNE01000031">
    <property type="protein sequence ID" value="MRG69908.1"/>
    <property type="molecule type" value="Genomic_DNA"/>
</dbReference>
<reference evidence="25" key="12">
    <citation type="submission" date="2019-04" db="EMBL/GenBank/DDBJ databases">
        <authorList>
            <person name="Bisanz J.E."/>
            <person name="Chagwedera N.D."/>
            <person name="Chawla A."/>
            <person name="Turnbaugh P.J."/>
        </authorList>
    </citation>
    <scope>NUCLEOTIDE SEQUENCE</scope>
    <source>
        <strain evidence="25">I8-5</strain>
    </source>
</reference>
<reference evidence="30 31" key="4">
    <citation type="journal article" date="2018" name="Front. Microbiol.">
        <title>Comparative Genomics of the Herbivore Gut Symbiont Lactobacillus reuteri Reveals Genetic Diversity and Lifestyle Adaptation.</title>
        <authorList>
            <person name="Zhao J."/>
        </authorList>
    </citation>
    <scope>NUCLEOTIDE SEQUENCE [LARGE SCALE GENOMIC DNA]</scope>
    <source>
        <strain evidence="20 32">LR10</strain>
        <strain evidence="21 31">LR12</strain>
        <strain evidence="30">LR9</strain>
    </source>
</reference>
<evidence type="ECO:0000313" key="13">
    <source>
        <dbReference type="EMBL" id="MRG88671.1"/>
    </source>
</evidence>
<dbReference type="GO" id="GO:0003735">
    <property type="term" value="F:structural constituent of ribosome"/>
    <property type="evidence" value="ECO:0007669"/>
    <property type="project" value="InterPro"/>
</dbReference>
<dbReference type="EMBL" id="MWVS01000027">
    <property type="protein sequence ID" value="OPG89088.1"/>
    <property type="molecule type" value="Genomic_DNA"/>
</dbReference>
<keyword evidence="2 5" id="KW-0689">Ribosomal protein</keyword>
<dbReference type="Proteomes" id="UP000245980">
    <property type="component" value="Unassembled WGS sequence"/>
</dbReference>
<proteinExistence type="inferred from homology"/>
<evidence type="ECO:0000313" key="36">
    <source>
        <dbReference type="Proteomes" id="UP000441557"/>
    </source>
</evidence>
<reference evidence="18" key="5">
    <citation type="journal article" date="2018" name="Genome Announc.">
        <title>Fifty-Six Draft Genome Sequences of 10 Lactobacillus Species from 22 Commercial Dietary Supplements.</title>
        <authorList>
            <person name="Gangiredla J."/>
            <person name="Barnaba T.J."/>
            <person name="Mammel M.K."/>
            <person name="Lacher D.W."/>
            <person name="Elkins C.A."/>
            <person name="Lampel K.A."/>
            <person name="Whitehouse C.A."/>
            <person name="Tartera C."/>
        </authorList>
    </citation>
    <scope>NUCLEOTIDE SEQUENCE</scope>
    <source>
        <strain evidence="18">DS12_10</strain>
    </source>
</reference>
<reference evidence="27" key="2">
    <citation type="submission" date="2017-04" db="EMBL/GenBank/DDBJ databases">
        <title>Function of individual gut microbiota members based on whole genome sequencing of pure cultures obtained from chicken caecum.</title>
        <authorList>
            <person name="Medvecky M."/>
            <person name="Cejkova D."/>
            <person name="Polansky O."/>
            <person name="Karasova D."/>
            <person name="Kubasova T."/>
            <person name="Cizek A."/>
            <person name="Rychlik I."/>
        </authorList>
    </citation>
    <scope>NUCLEOTIDE SEQUENCE [LARGE SCALE GENOMIC DNA]</scope>
    <source>
        <strain evidence="27">An71</strain>
    </source>
</reference>
<reference evidence="9 42" key="18">
    <citation type="journal article" date="2022" name="Front. Cell. Infect. Microbiol.">
        <title>The probiotic and immunomodulation effects of Limosilactobacillus reuteri RGW1 isolated from calf feces.</title>
        <authorList>
            <person name="Huang K."/>
            <person name="Shi W."/>
            <person name="Yang B."/>
            <person name="Wang J."/>
        </authorList>
    </citation>
    <scope>NUCLEOTIDE SEQUENCE [LARGE SCALE GENOMIC DNA]</scope>
    <source>
        <strain evidence="9 42">RGW1</strain>
    </source>
</reference>
<dbReference type="EMBL" id="SRKR01000007">
    <property type="protein sequence ID" value="TGB11326.1"/>
    <property type="molecule type" value="Genomic_DNA"/>
</dbReference>
<evidence type="ECO:0000313" key="26">
    <source>
        <dbReference type="Proteomes" id="UP000189795"/>
    </source>
</evidence>
<dbReference type="Proteomes" id="UP000297521">
    <property type="component" value="Unassembled WGS sequence"/>
</dbReference>
<evidence type="ECO:0000313" key="9">
    <source>
        <dbReference type="EMBL" id="MDV8947578.1"/>
    </source>
</evidence>
<evidence type="ECO:0000313" key="35">
    <source>
        <dbReference type="Proteomes" id="UP000430985"/>
    </source>
</evidence>
<evidence type="ECO:0000256" key="4">
    <source>
        <dbReference type="ARBA" id="ARBA00035176"/>
    </source>
</evidence>
<dbReference type="GeneID" id="77190109"/>
<reference evidence="17" key="3">
    <citation type="journal article" date="2018" name="BMC Genomics">
        <title>Whole genome sequencing and function prediction of 133 gut anaerobes isolated from chicken caecum in pure cultures.</title>
        <authorList>
            <person name="Medvecky M."/>
            <person name="Cejkova D."/>
            <person name="Polansky O."/>
            <person name="Karasova D."/>
            <person name="Kubasova T."/>
            <person name="Cizek A."/>
            <person name="Rychlik I."/>
        </authorList>
    </citation>
    <scope>NUCLEOTIDE SEQUENCE</scope>
    <source>
        <strain evidence="17">An71</strain>
    </source>
</reference>
<evidence type="ECO:0000313" key="38">
    <source>
        <dbReference type="Proteomes" id="UP000460207"/>
    </source>
</evidence>
<protein>
    <recommendedName>
        <fullName evidence="4 5">Large ribosomal subunit protein bL33</fullName>
    </recommendedName>
</protein>
<dbReference type="EMBL" id="NFHN01000031">
    <property type="protein sequence ID" value="OUN46405.1"/>
    <property type="molecule type" value="Genomic_DNA"/>
</dbReference>
<evidence type="ECO:0000313" key="24">
    <source>
        <dbReference type="EMBL" id="RMX24722.1"/>
    </source>
</evidence>
<dbReference type="Proteomes" id="UP000587270">
    <property type="component" value="Unassembled WGS sequence"/>
</dbReference>
<evidence type="ECO:0000313" key="11">
    <source>
        <dbReference type="EMBL" id="MRG74361.1"/>
    </source>
</evidence>
<dbReference type="EMBL" id="WJMX01000008">
    <property type="protein sequence ID" value="MRH80415.1"/>
    <property type="molecule type" value="Genomic_DNA"/>
</dbReference>
<dbReference type="EMBL" id="WJND01000002">
    <property type="protein sequence ID" value="MRG88671.1"/>
    <property type="molecule type" value="Genomic_DNA"/>
</dbReference>
<dbReference type="Proteomes" id="UP000244083">
    <property type="component" value="Unassembled WGS sequence"/>
</dbReference>
<evidence type="ECO:0000313" key="39">
    <source>
        <dbReference type="Proteomes" id="UP000470878"/>
    </source>
</evidence>
<evidence type="ECO:0000313" key="37">
    <source>
        <dbReference type="Proteomes" id="UP000452188"/>
    </source>
</evidence>
<dbReference type="EMBL" id="WJMZ01000004">
    <property type="protein sequence ID" value="MRG83667.1"/>
    <property type="molecule type" value="Genomic_DNA"/>
</dbReference>
<dbReference type="EMBL" id="JABAFN010000002">
    <property type="protein sequence ID" value="NME21391.1"/>
    <property type="molecule type" value="Genomic_DNA"/>
</dbReference>
<dbReference type="Proteomes" id="UP000245866">
    <property type="component" value="Unassembled WGS sequence"/>
</dbReference>
<dbReference type="NCBIfam" id="TIGR01023">
    <property type="entry name" value="rpmG_bact"/>
    <property type="match status" value="1"/>
</dbReference>
<reference evidence="16 26" key="1">
    <citation type="submission" date="2017-03" db="EMBL/GenBank/DDBJ databases">
        <title>Antibiotic resistance of probiotic microorganisms.</title>
        <authorList>
            <person name="Sanudo A.I."/>
            <person name="Olivares M."/>
            <person name="Banuelos O."/>
        </authorList>
    </citation>
    <scope>NUCLEOTIDE SEQUENCE [LARGE SCALE GENOMIC DNA]</scope>
    <source>
        <strain evidence="16 26">CECT8605</strain>
    </source>
</reference>
<reference evidence="19" key="9">
    <citation type="submission" date="2018-05" db="EMBL/GenBank/DDBJ databases">
        <authorList>
            <person name="Peng X.Y."/>
            <person name="Xu Y.F."/>
            <person name="Luo D."/>
            <person name="Yu J."/>
            <person name="Gu J.Y."/>
        </authorList>
    </citation>
    <scope>NUCLEOTIDE SEQUENCE</scope>
    <source>
        <strain evidence="20">LR10</strain>
        <strain evidence="19">LR9</strain>
    </source>
</reference>
<dbReference type="InterPro" id="IPR038584">
    <property type="entry name" value="Ribosomal_bL33_sf"/>
</dbReference>
<dbReference type="GO" id="GO:0006412">
    <property type="term" value="P:translation"/>
    <property type="evidence" value="ECO:0007669"/>
    <property type="project" value="UniProtKB-UniRule"/>
</dbReference>
<dbReference type="EMBL" id="QGHV01000006">
    <property type="protein sequence ID" value="PWT38197.1"/>
    <property type="molecule type" value="Genomic_DNA"/>
</dbReference>
<dbReference type="NCBIfam" id="NF001764">
    <property type="entry name" value="PRK00504.1"/>
    <property type="match status" value="1"/>
</dbReference>
<dbReference type="InterPro" id="IPR011332">
    <property type="entry name" value="Ribosomal_zn-bd"/>
</dbReference>
<evidence type="ECO:0000313" key="7">
    <source>
        <dbReference type="EMBL" id="MCC4478601.1"/>
    </source>
</evidence>
<dbReference type="InterPro" id="IPR001705">
    <property type="entry name" value="Ribosomal_bL33"/>
</dbReference>
<dbReference type="RefSeq" id="WP_003666293.1">
    <property type="nucleotide sequence ID" value="NZ_CABFNG010000034.1"/>
</dbReference>
<reference evidence="9" key="19">
    <citation type="submission" date="2022-08" db="EMBL/GenBank/DDBJ databases">
        <authorList>
            <person name="Huang K."/>
        </authorList>
    </citation>
    <scope>NUCLEOTIDE SEQUENCE</scope>
    <source>
        <strain evidence="9">RGW1</strain>
    </source>
</reference>
<dbReference type="EMBL" id="CP059275">
    <property type="protein sequence ID" value="QLQ61019.1"/>
    <property type="molecule type" value="Genomic_DNA"/>
</dbReference>
<dbReference type="Gene3D" id="2.20.28.120">
    <property type="entry name" value="Ribosomal protein L33"/>
    <property type="match status" value="1"/>
</dbReference>
<reference evidence="8" key="20">
    <citation type="submission" date="2023-02" db="EMBL/GenBank/DDBJ databases">
        <title>Complete genome sequence of Limosilactobacillus reuteri SRCM217616 isolated from Bos taurus feces.</title>
        <authorList>
            <person name="Yang H.-G."/>
            <person name="Kim J.-W."/>
            <person name="Ha G.-S."/>
            <person name="Yang H.-J."/>
            <person name="Jeong D.-Y."/>
        </authorList>
    </citation>
    <scope>NUCLEOTIDE SEQUENCE</scope>
    <source>
        <strain evidence="8">SRCM217616</strain>
    </source>
</reference>
<dbReference type="GO" id="GO:0005840">
    <property type="term" value="C:ribosome"/>
    <property type="evidence" value="ECO:0007669"/>
    <property type="project" value="UniProtKB-KW"/>
</dbReference>
<reference evidence="15 41" key="15">
    <citation type="submission" date="2020-04" db="EMBL/GenBank/DDBJ databases">
        <authorList>
            <person name="Hitch T.C.A."/>
            <person name="Wylensek D."/>
            <person name="Clavel T."/>
        </authorList>
    </citation>
    <scope>NUCLEOTIDE SEQUENCE [LARGE SCALE GENOMIC DNA]</scope>
    <source>
        <strain evidence="15 41">WCA-386-APC-4I</strain>
    </source>
</reference>
<dbReference type="Proteomes" id="UP000245735">
    <property type="component" value="Unassembled WGS sequence"/>
</dbReference>
<dbReference type="Proteomes" id="UP001217945">
    <property type="component" value="Unassembled WGS sequence"/>
</dbReference>
<dbReference type="Proteomes" id="UP000510868">
    <property type="component" value="Chromosome"/>
</dbReference>
<evidence type="ECO:0000313" key="25">
    <source>
        <dbReference type="EMBL" id="TGB11326.1"/>
    </source>
</evidence>
<dbReference type="Proteomes" id="UP000452188">
    <property type="component" value="Unassembled WGS sequence"/>
</dbReference>
<dbReference type="Pfam" id="PF00471">
    <property type="entry name" value="Ribosomal_L33"/>
    <property type="match status" value="1"/>
</dbReference>
<evidence type="ECO:0000313" key="23">
    <source>
        <dbReference type="EMBL" id="QLQ61019.1"/>
    </source>
</evidence>
<sequence length="49" mass="5814">MSQKKVALECTKCGARNYTITANPQRQERLELRKFCKHCGEYTIHRESR</sequence>
<dbReference type="AlphaFoldDB" id="A0A081NRR2"/>
<evidence type="ECO:0000313" key="10">
    <source>
        <dbReference type="EMBL" id="MRG69908.1"/>
    </source>
</evidence>
<evidence type="ECO:0000313" key="40">
    <source>
        <dbReference type="Proteomes" id="UP000510868"/>
    </source>
</evidence>
<evidence type="ECO:0000256" key="5">
    <source>
        <dbReference type="HAMAP-Rule" id="MF_00294"/>
    </source>
</evidence>
<organism evidence="21 31">
    <name type="scientific">Limosilactobacillus reuteri</name>
    <name type="common">Lactobacillus reuteri</name>
    <dbReference type="NCBI Taxonomy" id="1598"/>
    <lineage>
        <taxon>Bacteria</taxon>
        <taxon>Bacillati</taxon>
        <taxon>Bacillota</taxon>
        <taxon>Bacilli</taxon>
        <taxon>Lactobacillales</taxon>
        <taxon>Lactobacillaceae</taxon>
        <taxon>Limosilactobacillus</taxon>
    </lineage>
</organism>
<reference evidence="25" key="11">
    <citation type="journal article" date="2019" name="Cell Metab.">
        <title>Nutrient sensing in CD11c cells alters the gut microbiome to regulate food intake and body mass.</title>
        <authorList>
            <person name="Chagwedera N.D."/>
            <person name="Ang Q.Y."/>
            <person name="Bisanz J.E."/>
            <person name="Leong Y.A."/>
            <person name="Ganeshan K."/>
            <person name="Cai J."/>
            <person name="Patterson A.D."/>
            <person name="Turnbaugh P.J."/>
            <person name="Chawla A."/>
        </authorList>
    </citation>
    <scope>NUCLEOTIDE SEQUENCE</scope>
    <source>
        <strain evidence="25">I8-5</strain>
    </source>
</reference>
<dbReference type="HAMAP" id="MF_00294">
    <property type="entry name" value="Ribosomal_bL33"/>
    <property type="match status" value="1"/>
</dbReference>
<evidence type="ECO:0000256" key="2">
    <source>
        <dbReference type="ARBA" id="ARBA00022980"/>
    </source>
</evidence>
<evidence type="ECO:0000313" key="14">
    <source>
        <dbReference type="EMBL" id="MRH80415.1"/>
    </source>
</evidence>
<dbReference type="Proteomes" id="UP000244369">
    <property type="component" value="Chromosome"/>
</dbReference>
<dbReference type="Proteomes" id="UP001286376">
    <property type="component" value="Unassembled WGS sequence"/>
</dbReference>
<evidence type="ECO:0000313" key="20">
    <source>
        <dbReference type="EMBL" id="PWT42788.1"/>
    </source>
</evidence>
<evidence type="ECO:0000313" key="12">
    <source>
        <dbReference type="EMBL" id="MRG83667.1"/>
    </source>
</evidence>
<name>A0A081NRR2_LIMRT</name>
<evidence type="ECO:0000313" key="27">
    <source>
        <dbReference type="Proteomes" id="UP000195868"/>
    </source>
</evidence>
<dbReference type="EMBL" id="WJMV01000002">
    <property type="protein sequence ID" value="MRG74361.1"/>
    <property type="molecule type" value="Genomic_DNA"/>
</dbReference>
<evidence type="ECO:0000313" key="15">
    <source>
        <dbReference type="EMBL" id="NME21391.1"/>
    </source>
</evidence>
<evidence type="ECO:0000313" key="30">
    <source>
        <dbReference type="Proteomes" id="UP000245735"/>
    </source>
</evidence>
<dbReference type="EMBL" id="CP041676">
    <property type="protein sequence ID" value="QDR73203.1"/>
    <property type="molecule type" value="Genomic_DNA"/>
</dbReference>
<reference evidence="21" key="10">
    <citation type="submission" date="2018-05" db="EMBL/GenBank/DDBJ databases">
        <authorList>
            <person name="Lanie J.A."/>
            <person name="Ng W.-L."/>
            <person name="Kazmierczak K.M."/>
            <person name="Andrzejewski T.M."/>
            <person name="Davidsen T.M."/>
            <person name="Wayne K.J."/>
            <person name="Tettelin H."/>
            <person name="Glass J.I."/>
            <person name="Rusch D."/>
            <person name="Podicherti R."/>
            <person name="Tsui H.-C.T."/>
            <person name="Winkler M.E."/>
        </authorList>
    </citation>
    <scope>NUCLEOTIDE SEQUENCE</scope>
    <source>
        <strain evidence="21">LR12</strain>
    </source>
</reference>
<dbReference type="GO" id="GO:1990904">
    <property type="term" value="C:ribonucleoprotein complex"/>
    <property type="evidence" value="ECO:0007669"/>
    <property type="project" value="UniProtKB-KW"/>
</dbReference>
<dbReference type="Proteomes" id="UP000276940">
    <property type="component" value="Unassembled WGS sequence"/>
</dbReference>
<dbReference type="EMBL" id="QAZN01000001">
    <property type="protein sequence ID" value="PTV05415.1"/>
    <property type="molecule type" value="Genomic_DNA"/>
</dbReference>
<dbReference type="GO" id="GO:0005737">
    <property type="term" value="C:cytoplasm"/>
    <property type="evidence" value="ECO:0007669"/>
    <property type="project" value="UniProtKB-ARBA"/>
</dbReference>
<dbReference type="Proteomes" id="UP001198026">
    <property type="component" value="Unassembled WGS sequence"/>
</dbReference>
<dbReference type="SMR" id="A0A081NRR2"/>
<evidence type="ECO:0000313" key="29">
    <source>
        <dbReference type="Proteomes" id="UP000244369"/>
    </source>
</evidence>
<evidence type="ECO:0000313" key="28">
    <source>
        <dbReference type="Proteomes" id="UP000244083"/>
    </source>
</evidence>
<evidence type="ECO:0000256" key="3">
    <source>
        <dbReference type="ARBA" id="ARBA00023274"/>
    </source>
</evidence>
<accession>A0A081NRR2</accession>
<evidence type="ECO:0000313" key="22">
    <source>
        <dbReference type="EMBL" id="QDR73203.1"/>
    </source>
</evidence>
<dbReference type="SUPFAM" id="SSF57829">
    <property type="entry name" value="Zn-binding ribosomal proteins"/>
    <property type="match status" value="1"/>
</dbReference>
<dbReference type="Proteomes" id="UP000430985">
    <property type="component" value="Unassembled WGS sequence"/>
</dbReference>
<dbReference type="EMBL" id="CP027805">
    <property type="protein sequence ID" value="AWD61719.1"/>
    <property type="molecule type" value="Genomic_DNA"/>
</dbReference>
<evidence type="ECO:0000313" key="8">
    <source>
        <dbReference type="EMBL" id="MDD1382694.1"/>
    </source>
</evidence>
<reference evidence="22 34" key="13">
    <citation type="submission" date="2019-07" db="EMBL/GenBank/DDBJ databases">
        <title>Gastrointestinal microbiota of Peromyscus leucopus, the white-footed mouse.</title>
        <authorList>
            <person name="Milovic A."/>
            <person name="Bassam K."/>
            <person name="Barbour A.G."/>
        </authorList>
    </citation>
    <scope>NUCLEOTIDE SEQUENCE [LARGE SCALE GENOMIC DNA]</scope>
    <source>
        <strain evidence="22 34">LL7</strain>
    </source>
</reference>
<comment type="similarity">
    <text evidence="1 5">Belongs to the bacterial ribosomal protein bL33 family.</text>
</comment>
<dbReference type="OrthoDB" id="9801333at2"/>
<reference evidence="24 33" key="6">
    <citation type="journal article" date="2018" name="J Appl Environ Microbiol">
        <title>The gut symbionts Lactobacillus reuteri R2lc and 2010 encode a polyketide synthase cluster that activates the mammalian aryl-hydrocarbon receptor.</title>
        <authorList>
            <person name="Ozcam M."/>
            <person name="Roos S."/>
            <person name="Van Pijkeren J.P."/>
        </authorList>
    </citation>
    <scope>NUCLEOTIDE SEQUENCE [LARGE SCALE GENOMIC DNA]</scope>
    <source>
        <strain evidence="24 33">R2lc</strain>
    </source>
</reference>
<evidence type="ECO:0000313" key="32">
    <source>
        <dbReference type="Proteomes" id="UP000245980"/>
    </source>
</evidence>
<dbReference type="Proteomes" id="UP000189795">
    <property type="component" value="Unassembled WGS sequence"/>
</dbReference>
<dbReference type="EMBL" id="QGHT01000006">
    <property type="protein sequence ID" value="PWT42788.1"/>
    <property type="molecule type" value="Genomic_DNA"/>
</dbReference>
<evidence type="ECO:0000313" key="19">
    <source>
        <dbReference type="EMBL" id="PWT38197.1"/>
    </source>
</evidence>
<evidence type="ECO:0000313" key="34">
    <source>
        <dbReference type="Proteomes" id="UP000316394"/>
    </source>
</evidence>
<reference evidence="28" key="8">
    <citation type="submission" date="2018-04" db="EMBL/GenBank/DDBJ databases">
        <title>Draft Genome Sequences of 10 Lactobacillus Species from 22 Commercial Probiotic Products.</title>
        <authorList>
            <person name="Gangiredla J."/>
            <person name="Barnaba T.J."/>
            <person name="Mammel M.K."/>
            <person name="Lacher D.W."/>
            <person name="Elkins C.A."/>
            <person name="Lampel K.A."/>
            <person name="Whitehouse C.A."/>
            <person name="Tartera C."/>
        </authorList>
    </citation>
    <scope>NUCLEOTIDE SEQUENCE [LARGE SCALE GENOMIC DNA]</scope>
    <source>
        <strain evidence="28">DS12_10</strain>
    </source>
</reference>
<evidence type="ECO:0000256" key="1">
    <source>
        <dbReference type="ARBA" id="ARBA00007596"/>
    </source>
</evidence>
<evidence type="ECO:0000313" key="41">
    <source>
        <dbReference type="Proteomes" id="UP000587270"/>
    </source>
</evidence>
<evidence type="ECO:0000313" key="21">
    <source>
        <dbReference type="EMBL" id="PWT45928.1"/>
    </source>
</evidence>
<dbReference type="EMBL" id="JAJGWB010000157">
    <property type="protein sequence ID" value="MCC4478601.1"/>
    <property type="molecule type" value="Genomic_DNA"/>
</dbReference>
<reference evidence="6 29" key="7">
    <citation type="submission" date="2018-03" db="EMBL/GenBank/DDBJ databases">
        <title>Complete Genome Sequence of the Chinese traditional Highland Barley wine Isolate Lactobacillus reuteri WHH1689.</title>
        <authorList>
            <person name="Chen S."/>
            <person name="Chen L."/>
            <person name="Chen L."/>
            <person name="Li Y."/>
        </authorList>
    </citation>
    <scope>NUCLEOTIDE SEQUENCE [LARGE SCALE GENOMIC DNA]</scope>
    <source>
        <strain evidence="6 29">WHH1689</strain>
    </source>
</reference>
<evidence type="ECO:0000313" key="33">
    <source>
        <dbReference type="Proteomes" id="UP000276940"/>
    </source>
</evidence>
<dbReference type="EMBL" id="JAQTKT010000001">
    <property type="protein sequence ID" value="MDD1382694.1"/>
    <property type="molecule type" value="Genomic_DNA"/>
</dbReference>
<reference evidence="23 40" key="16">
    <citation type="submission" date="2020-07" db="EMBL/GenBank/DDBJ databases">
        <title>Genome sequence of Lactobacillus reuteri CNEI-KCA3 isolated from the faeces of a reared-broiler chicken, South-East Nigeria, reveals presence of CRISPR arrays.</title>
        <authorList>
            <person name="Anukam K.C."/>
            <person name="Ibezim C.N."/>
            <person name="BeecK W.V."/>
            <person name="Allonsius C."/>
            <person name="Broek M.D."/>
            <person name="Tuyaerts I."/>
            <person name="Attama A."/>
            <person name="Esimone C.O."/>
            <person name="Lebeer S."/>
        </authorList>
    </citation>
    <scope>NUCLEOTIDE SEQUENCE [LARGE SCALE GENOMIC DNA]</scope>
    <source>
        <strain evidence="23 40">CNEI-KCA3</strain>
    </source>
</reference>
<evidence type="ECO:0000313" key="17">
    <source>
        <dbReference type="EMBL" id="OUN46405.1"/>
    </source>
</evidence>
<dbReference type="Proteomes" id="UP000470878">
    <property type="component" value="Unassembled WGS sequence"/>
</dbReference>
<dbReference type="EMBL" id="JAOTNP010000067">
    <property type="protein sequence ID" value="MDV8947578.1"/>
    <property type="molecule type" value="Genomic_DNA"/>
</dbReference>
<dbReference type="EMBL" id="QGHS01000102">
    <property type="protein sequence ID" value="PWT45928.1"/>
    <property type="molecule type" value="Genomic_DNA"/>
</dbReference>
<dbReference type="EMBL" id="PTLS01000038">
    <property type="protein sequence ID" value="RMX24722.1"/>
    <property type="molecule type" value="Genomic_DNA"/>
</dbReference>
<dbReference type="Proteomes" id="UP000441557">
    <property type="component" value="Unassembled WGS sequence"/>
</dbReference>
<keyword evidence="3 5" id="KW-0687">Ribonucleoprotein</keyword>
<evidence type="ECO:0000313" key="42">
    <source>
        <dbReference type="Proteomes" id="UP001286376"/>
    </source>
</evidence>
<reference evidence="35 36" key="14">
    <citation type="submission" date="2019-11" db="EMBL/GenBank/DDBJ databases">
        <title>Draft genome sequence of 12 host-associated Lactobacillus reuteri rodent strains.</title>
        <authorList>
            <person name="Zhang S."/>
            <person name="Ozcam M."/>
            <person name="Van Pijkeren J.P."/>
        </authorList>
    </citation>
    <scope>NUCLEOTIDE SEQUENCE [LARGE SCALE GENOMIC DNA]</scope>
    <source>
        <strain evidence="11 37">6799jm-1</strain>
        <strain evidence="14 39">CR</strain>
        <strain evidence="12 36">L1604-1</strain>
        <strain evidence="13 38">N4I</strain>
        <strain evidence="10 35">Rat19</strain>
    </source>
</reference>
<evidence type="ECO:0000313" key="31">
    <source>
        <dbReference type="Proteomes" id="UP000245866"/>
    </source>
</evidence>
<evidence type="ECO:0000313" key="6">
    <source>
        <dbReference type="EMBL" id="AWD61719.1"/>
    </source>
</evidence>
<dbReference type="Proteomes" id="UP000460207">
    <property type="component" value="Unassembled WGS sequence"/>
</dbReference>
<evidence type="ECO:0000313" key="18">
    <source>
        <dbReference type="EMBL" id="PTV05415.1"/>
    </source>
</evidence>
<dbReference type="Proteomes" id="UP000195868">
    <property type="component" value="Unassembled WGS sequence"/>
</dbReference>
<gene>
    <name evidence="5 21" type="primary">rpmG</name>
    <name evidence="16" type="ORF">B5D07_01875</name>
    <name evidence="17" type="ORF">B5G22_07785</name>
    <name evidence="24" type="ORF">C5O77_07740</name>
    <name evidence="18" type="ORF">DB325_01555</name>
    <name evidence="20" type="ORF">DKZ22_02705</name>
    <name evidence="21" type="ORF">DKZ23_07955</name>
    <name evidence="19" type="ORF">DKZ35_01860</name>
    <name evidence="25" type="ORF">E5F87_05110</name>
    <name evidence="22" type="ORF">FOD75_09050</name>
    <name evidence="13" type="ORF">GIX76_01430</name>
    <name evidence="14" type="ORF">GIX77_06520</name>
    <name evidence="11" type="ORF">GIX79_01020</name>
    <name evidence="12" type="ORF">GIX80_04540</name>
    <name evidence="10" type="ORF">GIX83_08770</name>
    <name evidence="15" type="ORF">HF865_01425</name>
    <name evidence="23" type="ORF">HHK02_07390</name>
    <name evidence="7" type="ORF">LMB76_10360</name>
    <name evidence="6" type="ORF">LWHH1689_0368</name>
    <name evidence="9" type="ORF">NX099_09280</name>
    <name evidence="8" type="ORF">PSQ53_07070</name>
</gene>
<reference evidence="7" key="17">
    <citation type="submission" date="2021-10" db="EMBL/GenBank/DDBJ databases">
        <title>Evolutionary history and lifestyle of the vertebrate symbiont Limosilactobacillus reuteri.</title>
        <authorList>
            <person name="Zheng J."/>
            <person name="Li F."/>
            <person name="Gaenzle M."/>
            <person name="Walter J."/>
        </authorList>
    </citation>
    <scope>NUCLEOTIDE SEQUENCE</scope>
    <source>
        <strain evidence="7">GQ_1_3_1</strain>
    </source>
</reference>
<dbReference type="Proteomes" id="UP000316394">
    <property type="component" value="Chromosome"/>
</dbReference>